<keyword evidence="3" id="KW-1185">Reference proteome</keyword>
<dbReference type="GO" id="GO:0016758">
    <property type="term" value="F:hexosyltransferase activity"/>
    <property type="evidence" value="ECO:0007669"/>
    <property type="project" value="InterPro"/>
</dbReference>
<proteinExistence type="predicted"/>
<dbReference type="InterPro" id="IPR007235">
    <property type="entry name" value="Glyco_trans_28_C"/>
</dbReference>
<comment type="caution">
    <text evidence="2">The sequence shown here is derived from an EMBL/GenBank/DDBJ whole genome shotgun (WGS) entry which is preliminary data.</text>
</comment>
<organism evidence="2 3">
    <name type="scientific">Orlajensenia flava</name>
    <dbReference type="NCBI Taxonomy" id="2565934"/>
    <lineage>
        <taxon>Bacteria</taxon>
        <taxon>Bacillati</taxon>
        <taxon>Actinomycetota</taxon>
        <taxon>Actinomycetes</taxon>
        <taxon>Micrococcales</taxon>
        <taxon>Microbacteriaceae</taxon>
        <taxon>Orlajensenia</taxon>
    </lineage>
</organism>
<dbReference type="Proteomes" id="UP000307380">
    <property type="component" value="Unassembled WGS sequence"/>
</dbReference>
<name>A0A4S4FJA4_9MICO</name>
<dbReference type="AlphaFoldDB" id="A0A4S4FJA4"/>
<evidence type="ECO:0000313" key="3">
    <source>
        <dbReference type="Proteomes" id="UP000307380"/>
    </source>
</evidence>
<protein>
    <submittedName>
        <fullName evidence="2">UDP-N-acetylglucosamine--N-acetylmuramyl-(Pentapeptide) pyrophosphoryl-undecaprenol N-acetylglucosamine transferase</fullName>
    </submittedName>
</protein>
<dbReference type="EMBL" id="SSSN01000014">
    <property type="protein sequence ID" value="THG30379.1"/>
    <property type="molecule type" value="Genomic_DNA"/>
</dbReference>
<gene>
    <name evidence="2" type="ORF">E6C70_15160</name>
</gene>
<dbReference type="Gene3D" id="3.40.50.2000">
    <property type="entry name" value="Glycogen Phosphorylase B"/>
    <property type="match status" value="1"/>
</dbReference>
<feature type="domain" description="Glycosyl transferase family 28 C-terminal" evidence="1">
    <location>
        <begin position="236"/>
        <end position="289"/>
    </location>
</feature>
<dbReference type="SUPFAM" id="SSF53756">
    <property type="entry name" value="UDP-Glycosyltransferase/glycogen phosphorylase"/>
    <property type="match status" value="1"/>
</dbReference>
<sequence>MSRPRVAWYVHHHGRGHVGRLLAIAPHLDTDILCFSSLPRPDGLPENCEWVHLERDDAVEPGAPPAERDPSAGGLLHWAPLLHDGHRRRLTAIAATIDRRAVAAFVVDVSAEVTLFARLLGIPPVLITQPGQRDDDTHLLAFRAAAAIIAPWPEELLRPRHLGAFPQVAYVGGISRFDGRTAPSDHRSGVLVLSGAGGTTVTAEALDAAVAATHGQSWSSVGPLGGGVWSADPWEQLGRADVVVAWAGQNSVADLAAAGSRAVIIPQGRPFGEQDATADALEHAGLAVVERGWPTADRWHDVLGRARALRPEWSRWRTSGAAARAARAIEDVANTRWP</sequence>
<dbReference type="Pfam" id="PF04101">
    <property type="entry name" value="Glyco_tran_28_C"/>
    <property type="match status" value="1"/>
</dbReference>
<evidence type="ECO:0000259" key="1">
    <source>
        <dbReference type="Pfam" id="PF04101"/>
    </source>
</evidence>
<reference evidence="2 3" key="1">
    <citation type="submission" date="2019-04" db="EMBL/GenBank/DDBJ databases">
        <authorList>
            <person name="Jiang L."/>
        </authorList>
    </citation>
    <scope>NUCLEOTIDE SEQUENCE [LARGE SCALE GENOMIC DNA]</scope>
    <source>
        <strain evidence="2 3">YIM 131861</strain>
    </source>
</reference>
<accession>A0A4S4FJA4</accession>
<keyword evidence="2" id="KW-0808">Transferase</keyword>
<dbReference type="OrthoDB" id="9809594at2"/>
<evidence type="ECO:0000313" key="2">
    <source>
        <dbReference type="EMBL" id="THG30379.1"/>
    </source>
</evidence>